<reference evidence="2 3" key="1">
    <citation type="journal article" date="2019" name="Sci. Rep.">
        <title>A high-quality genome of Eragrostis curvula grass provides insights into Poaceae evolution and supports new strategies to enhance forage quality.</title>
        <authorList>
            <person name="Carballo J."/>
            <person name="Santos B.A.C.M."/>
            <person name="Zappacosta D."/>
            <person name="Garbus I."/>
            <person name="Selva J.P."/>
            <person name="Gallo C.A."/>
            <person name="Diaz A."/>
            <person name="Albertini E."/>
            <person name="Caccamo M."/>
            <person name="Echenique V."/>
        </authorList>
    </citation>
    <scope>NUCLEOTIDE SEQUENCE [LARGE SCALE GENOMIC DNA]</scope>
    <source>
        <strain evidence="3">cv. Victoria</strain>
        <tissue evidence="2">Leaf</tissue>
    </source>
</reference>
<dbReference type="Proteomes" id="UP000324897">
    <property type="component" value="Chromosome 6"/>
</dbReference>
<evidence type="ECO:0000256" key="1">
    <source>
        <dbReference type="SAM" id="MobiDB-lite"/>
    </source>
</evidence>
<dbReference type="AlphaFoldDB" id="A0A5J9WNG6"/>
<dbReference type="EMBL" id="RWGY01000002">
    <property type="protein sequence ID" value="TVU49445.1"/>
    <property type="molecule type" value="Genomic_DNA"/>
</dbReference>
<feature type="region of interest" description="Disordered" evidence="1">
    <location>
        <begin position="108"/>
        <end position="146"/>
    </location>
</feature>
<evidence type="ECO:0000313" key="2">
    <source>
        <dbReference type="EMBL" id="TVU49445.1"/>
    </source>
</evidence>
<keyword evidence="3" id="KW-1185">Reference proteome</keyword>
<name>A0A5J9WNG6_9POAL</name>
<sequence length="146" mass="16146">MNSDFQFGKHCQTGESSSSASVVARRRRRRRHHCVCQRNFHAVAAGSQRHLFPSKAARRERRTARARGGEGDVPPPWLGPSSPHVLTRDELLLVPFSNSIWYGRSKEVARSGHGTGGAAWSLEQRRPTDQSPAGPKDSLPSVDLLL</sequence>
<dbReference type="Gramene" id="TVU49445">
    <property type="protein sequence ID" value="TVU49445"/>
    <property type="gene ID" value="EJB05_00758"/>
</dbReference>
<feature type="compositionally biased region" description="Basic residues" evidence="1">
    <location>
        <begin position="56"/>
        <end position="65"/>
    </location>
</feature>
<feature type="non-terminal residue" evidence="2">
    <location>
        <position position="1"/>
    </location>
</feature>
<protein>
    <submittedName>
        <fullName evidence="2">Uncharacterized protein</fullName>
    </submittedName>
</protein>
<gene>
    <name evidence="2" type="ORF">EJB05_00758</name>
</gene>
<proteinExistence type="predicted"/>
<feature type="region of interest" description="Disordered" evidence="1">
    <location>
        <begin position="47"/>
        <end position="82"/>
    </location>
</feature>
<accession>A0A5J9WNG6</accession>
<feature type="region of interest" description="Disordered" evidence="1">
    <location>
        <begin position="1"/>
        <end position="24"/>
    </location>
</feature>
<organism evidence="2 3">
    <name type="scientific">Eragrostis curvula</name>
    <name type="common">weeping love grass</name>
    <dbReference type="NCBI Taxonomy" id="38414"/>
    <lineage>
        <taxon>Eukaryota</taxon>
        <taxon>Viridiplantae</taxon>
        <taxon>Streptophyta</taxon>
        <taxon>Embryophyta</taxon>
        <taxon>Tracheophyta</taxon>
        <taxon>Spermatophyta</taxon>
        <taxon>Magnoliopsida</taxon>
        <taxon>Liliopsida</taxon>
        <taxon>Poales</taxon>
        <taxon>Poaceae</taxon>
        <taxon>PACMAD clade</taxon>
        <taxon>Chloridoideae</taxon>
        <taxon>Eragrostideae</taxon>
        <taxon>Eragrostidinae</taxon>
        <taxon>Eragrostis</taxon>
    </lineage>
</organism>
<evidence type="ECO:0000313" key="3">
    <source>
        <dbReference type="Proteomes" id="UP000324897"/>
    </source>
</evidence>
<comment type="caution">
    <text evidence="2">The sequence shown here is derived from an EMBL/GenBank/DDBJ whole genome shotgun (WGS) entry which is preliminary data.</text>
</comment>